<name>A0A6A3SIB4_9STRA</name>
<reference evidence="2 3" key="1">
    <citation type="submission" date="2018-08" db="EMBL/GenBank/DDBJ databases">
        <title>Genomic investigation of the strawberry pathogen Phytophthora fragariae indicates pathogenicity is determined by transcriptional variation in three key races.</title>
        <authorList>
            <person name="Adams T.M."/>
            <person name="Armitage A.D."/>
            <person name="Sobczyk M.K."/>
            <person name="Bates H.J."/>
            <person name="Dunwell J.M."/>
            <person name="Nellist C.F."/>
            <person name="Harrison R.J."/>
        </authorList>
    </citation>
    <scope>NUCLEOTIDE SEQUENCE [LARGE SCALE GENOMIC DNA]</scope>
    <source>
        <strain evidence="2 3">NOV-5</strain>
        <strain evidence="1 4">SCRP245</strain>
    </source>
</reference>
<comment type="caution">
    <text evidence="2">The sequence shown here is derived from an EMBL/GenBank/DDBJ whole genome shotgun (WGS) entry which is preliminary data.</text>
</comment>
<accession>A0A6A3SIB4</accession>
<organism evidence="2 3">
    <name type="scientific">Phytophthora fragariae</name>
    <dbReference type="NCBI Taxonomy" id="53985"/>
    <lineage>
        <taxon>Eukaryota</taxon>
        <taxon>Sar</taxon>
        <taxon>Stramenopiles</taxon>
        <taxon>Oomycota</taxon>
        <taxon>Peronosporomycetes</taxon>
        <taxon>Peronosporales</taxon>
        <taxon>Peronosporaceae</taxon>
        <taxon>Phytophthora</taxon>
    </lineage>
</organism>
<dbReference type="EMBL" id="QXFW01000718">
    <property type="protein sequence ID" value="KAE9004609.1"/>
    <property type="molecule type" value="Genomic_DNA"/>
</dbReference>
<protein>
    <recommendedName>
        <fullName evidence="5">Crinkler (CRN) family protein</fullName>
    </recommendedName>
</protein>
<evidence type="ECO:0008006" key="5">
    <source>
        <dbReference type="Google" id="ProtNLM"/>
    </source>
</evidence>
<evidence type="ECO:0000313" key="3">
    <source>
        <dbReference type="Proteomes" id="UP000440732"/>
    </source>
</evidence>
<dbReference type="AlphaFoldDB" id="A0A6A3SIB4"/>
<dbReference type="EMBL" id="QXGA01001495">
    <property type="protein sequence ID" value="KAE9117516.1"/>
    <property type="molecule type" value="Genomic_DNA"/>
</dbReference>
<proteinExistence type="predicted"/>
<evidence type="ECO:0000313" key="1">
    <source>
        <dbReference type="EMBL" id="KAE9004609.1"/>
    </source>
</evidence>
<dbReference type="Proteomes" id="UP000460718">
    <property type="component" value="Unassembled WGS sequence"/>
</dbReference>
<sequence>MWSKAWQRPLHRAAYASSTPSPEPVAPAEPVPIERATGRDEGRPECVICLDELELGFTPFTALFLAKTTDGRWLLEMSESAQKLEGGESVPQVKEMIAKNKMFSSRTIGDSLEYFEMTGARAPSSKQVHVLVKVLQPPSATLTTILHESGKLSKECTSLEEWRAGAVHEIPCIFRYMKTLGGCTADGKILWRSEEKQVVKVLMDGWFRESTADHVNVHAMMKSILIGSPGVGKSTLLCVVAFCLVLKYQKNVLVYRRLKKFDQENCLFYLGYEDDKIVQFTVEMCASQTAVDIYNELIHKKKIANVWLLLDGFHYPDIPEGLVTFKLLATSQQVDLKSQERVYVYCCLLPCWSKRDLWSLGNLIHKFGADEMAERYYYSGGSVREFTLKTPEEIRKTIDDAVSGMEELSIVSRTFVEDAGPVTREQLTAIRYWEQVIDSEYAVRALSLRLRSDALYRIYNWALRNEHESLAGSAFEFYFHKLAADNMLKLYVSEYDLLTFKTPYEPWQQGVKSLRLRDGGAVCWGTKTNYESDLMKWRDSEELTYWYPACDNFPNIDSIVKIESATGKKSVAYLRITVTREHGISEQELKNMNQIFYPADEKSKDVDPPIFVAVCPDRGACSKFVLKSSPDVEAVRNLFPGRVFVGYCEGGSFPSCCRWSKKQRTCERFASTSPIWHPEAATHGTKGSYGLAVLMLSMDMLMVHE</sequence>
<dbReference type="Proteomes" id="UP000440732">
    <property type="component" value="Unassembled WGS sequence"/>
</dbReference>
<evidence type="ECO:0000313" key="4">
    <source>
        <dbReference type="Proteomes" id="UP000460718"/>
    </source>
</evidence>
<gene>
    <name evidence="2" type="ORF">PF006_g18795</name>
    <name evidence="1" type="ORF">PF011_g12366</name>
</gene>
<evidence type="ECO:0000313" key="2">
    <source>
        <dbReference type="EMBL" id="KAE9117516.1"/>
    </source>
</evidence>